<dbReference type="InterPro" id="IPR000073">
    <property type="entry name" value="AB_hydrolase_1"/>
</dbReference>
<dbReference type="RefSeq" id="WP_409545223.1">
    <property type="nucleotide sequence ID" value="NZ_JBKBDD010000014.1"/>
</dbReference>
<feature type="region of interest" description="Disordered" evidence="1">
    <location>
        <begin position="1"/>
        <end position="20"/>
    </location>
</feature>
<feature type="domain" description="AB hydrolase-1" evidence="2">
    <location>
        <begin position="67"/>
        <end position="305"/>
    </location>
</feature>
<evidence type="ECO:0000259" key="2">
    <source>
        <dbReference type="Pfam" id="PF12697"/>
    </source>
</evidence>
<dbReference type="EMBL" id="JBKBDD010000014">
    <property type="protein sequence ID" value="MFN6547345.1"/>
    <property type="molecule type" value="Genomic_DNA"/>
</dbReference>
<accession>A0ABW9LHV8</accession>
<evidence type="ECO:0000313" key="4">
    <source>
        <dbReference type="Proteomes" id="UP001635816"/>
    </source>
</evidence>
<keyword evidence="3" id="KW-0378">Hydrolase</keyword>
<comment type="caution">
    <text evidence="3">The sequence shown here is derived from an EMBL/GenBank/DDBJ whole genome shotgun (WGS) entry which is preliminary data.</text>
</comment>
<dbReference type="PANTHER" id="PTHR43194:SF2">
    <property type="entry name" value="PEROXISOMAL MEMBRANE PROTEIN LPX1"/>
    <property type="match status" value="1"/>
</dbReference>
<dbReference type="Proteomes" id="UP001635816">
    <property type="component" value="Unassembled WGS sequence"/>
</dbReference>
<organism evidence="3 4">
    <name type="scientific">Mycolicibacterium nivoides</name>
    <dbReference type="NCBI Taxonomy" id="2487344"/>
    <lineage>
        <taxon>Bacteria</taxon>
        <taxon>Bacillati</taxon>
        <taxon>Actinomycetota</taxon>
        <taxon>Actinomycetes</taxon>
        <taxon>Mycobacteriales</taxon>
        <taxon>Mycobacteriaceae</taxon>
        <taxon>Mycolicibacterium</taxon>
    </lineage>
</organism>
<protein>
    <submittedName>
        <fullName evidence="3">Alpha/beta fold hydrolase</fullName>
    </submittedName>
</protein>
<dbReference type="SUPFAM" id="SSF53474">
    <property type="entry name" value="alpha/beta-Hydrolases"/>
    <property type="match status" value="1"/>
</dbReference>
<name>A0ABW9LHV8_9MYCO</name>
<proteinExistence type="predicted"/>
<reference evidence="3 4" key="1">
    <citation type="submission" date="2024-12" db="EMBL/GenBank/DDBJ databases">
        <title>The coexistence of Mycolicibacterium septicum and Mycolicibacterium nivoides in clinical samples.</title>
        <authorList>
            <person name="Wang C."/>
            <person name="Feng Y."/>
            <person name="Zong Z."/>
        </authorList>
    </citation>
    <scope>NUCLEOTIDE SEQUENCE [LARGE SCALE GENOMIC DNA]</scope>
    <source>
        <strain evidence="3 4">120309</strain>
    </source>
</reference>
<dbReference type="InterPro" id="IPR050228">
    <property type="entry name" value="Carboxylesterase_BioH"/>
</dbReference>
<gene>
    <name evidence="3" type="ORF">ACK4CT_29535</name>
</gene>
<evidence type="ECO:0000313" key="3">
    <source>
        <dbReference type="EMBL" id="MFN6547345.1"/>
    </source>
</evidence>
<dbReference type="GO" id="GO:0016787">
    <property type="term" value="F:hydrolase activity"/>
    <property type="evidence" value="ECO:0007669"/>
    <property type="project" value="UniProtKB-KW"/>
</dbReference>
<dbReference type="Gene3D" id="3.40.50.1820">
    <property type="entry name" value="alpha/beta hydrolase"/>
    <property type="match status" value="1"/>
</dbReference>
<sequence length="317" mass="35173">MLGMRQNHEVSPMFRREPSPAPLPMADAPAWFTSALEQTPEHSTIDVDGCPIHVRSWGDPDKPPLAFVHGGGAHSGWWDHIAPFFARTHRVIAPDLSGHGDSGTRTEYALSIWAREVLASSEASGSSARPTIVGHSMGGWVGASAASRYGSQIDSILVIDSPLRDRAPEEVRLRNRRRDTAGYPTEDEILARFRAVPKQDVTLPYIGHHIAVESIRKTDDGWVWKFDPDIFGGHLLDETSADEEILENTFARIPCRVGYLRCEDGVVPPRMADQIRSMLQLRGPFVELAEAGHHPMLDQPLPLVATIRTLLEFWSIT</sequence>
<dbReference type="Pfam" id="PF12697">
    <property type="entry name" value="Abhydrolase_6"/>
    <property type="match status" value="1"/>
</dbReference>
<keyword evidence="4" id="KW-1185">Reference proteome</keyword>
<dbReference type="InterPro" id="IPR029058">
    <property type="entry name" value="AB_hydrolase_fold"/>
</dbReference>
<dbReference type="PRINTS" id="PR00111">
    <property type="entry name" value="ABHYDROLASE"/>
</dbReference>
<evidence type="ECO:0000256" key="1">
    <source>
        <dbReference type="SAM" id="MobiDB-lite"/>
    </source>
</evidence>
<dbReference type="PANTHER" id="PTHR43194">
    <property type="entry name" value="HYDROLASE ALPHA/BETA FOLD FAMILY"/>
    <property type="match status" value="1"/>
</dbReference>